<evidence type="ECO:0000313" key="5">
    <source>
        <dbReference type="Proteomes" id="UP001153148"/>
    </source>
</evidence>
<evidence type="ECO:0000313" key="4">
    <source>
        <dbReference type="EMBL" id="CAG2059746.1"/>
    </source>
</evidence>
<organism evidence="4 5">
    <name type="scientific">Timema podura</name>
    <name type="common">Walking stick</name>
    <dbReference type="NCBI Taxonomy" id="61482"/>
    <lineage>
        <taxon>Eukaryota</taxon>
        <taxon>Metazoa</taxon>
        <taxon>Ecdysozoa</taxon>
        <taxon>Arthropoda</taxon>
        <taxon>Hexapoda</taxon>
        <taxon>Insecta</taxon>
        <taxon>Pterygota</taxon>
        <taxon>Neoptera</taxon>
        <taxon>Polyneoptera</taxon>
        <taxon>Phasmatodea</taxon>
        <taxon>Timematodea</taxon>
        <taxon>Timematoidea</taxon>
        <taxon>Timematidae</taxon>
        <taxon>Timema</taxon>
    </lineage>
</organism>
<dbReference type="PROSITE" id="PS50088">
    <property type="entry name" value="ANK_REPEAT"/>
    <property type="match status" value="1"/>
</dbReference>
<dbReference type="EMBL" id="CAJPIN010010421">
    <property type="protein sequence ID" value="CAG2059746.1"/>
    <property type="molecule type" value="Genomic_DNA"/>
</dbReference>
<protein>
    <submittedName>
        <fullName evidence="4">Uncharacterized protein</fullName>
    </submittedName>
</protein>
<sequence>MFVLALHRCAREDNLQACRILLSYNVDTTIISLQGYTAVQVATEICTQNTARPSLGQCRCCNVSSWRQPRPGTLIRFRGCSPPTHKLLTAETWMEGTQPRCILQPATTECVVVEFLLAHGADVHAKDKGGLVPLHNACSYGHYEVTELLVKHGASVNVADLWKFTPLHEAAAKGKAEYCSITTQGDDC</sequence>
<dbReference type="SUPFAM" id="SSF48403">
    <property type="entry name" value="Ankyrin repeat"/>
    <property type="match status" value="1"/>
</dbReference>
<dbReference type="InterPro" id="IPR002110">
    <property type="entry name" value="Ankyrin_rpt"/>
</dbReference>
<evidence type="ECO:0000256" key="1">
    <source>
        <dbReference type="ARBA" id="ARBA00022737"/>
    </source>
</evidence>
<name>A0ABN7NYH6_TIMPD</name>
<dbReference type="InterPro" id="IPR036770">
    <property type="entry name" value="Ankyrin_rpt-contain_sf"/>
</dbReference>
<dbReference type="SMART" id="SM00248">
    <property type="entry name" value="ANK"/>
    <property type="match status" value="2"/>
</dbReference>
<keyword evidence="2 3" id="KW-0040">ANK repeat</keyword>
<keyword evidence="1" id="KW-0677">Repeat</keyword>
<dbReference type="PANTHER" id="PTHR24198:SF165">
    <property type="entry name" value="ANKYRIN REPEAT-CONTAINING PROTEIN-RELATED"/>
    <property type="match status" value="1"/>
</dbReference>
<dbReference type="PROSITE" id="PS50297">
    <property type="entry name" value="ANK_REP_REGION"/>
    <property type="match status" value="1"/>
</dbReference>
<evidence type="ECO:0000256" key="2">
    <source>
        <dbReference type="ARBA" id="ARBA00023043"/>
    </source>
</evidence>
<evidence type="ECO:0000256" key="3">
    <source>
        <dbReference type="PROSITE-ProRule" id="PRU00023"/>
    </source>
</evidence>
<keyword evidence="5" id="KW-1185">Reference proteome</keyword>
<dbReference type="Pfam" id="PF12796">
    <property type="entry name" value="Ank_2"/>
    <property type="match status" value="1"/>
</dbReference>
<reference evidence="4" key="1">
    <citation type="submission" date="2021-03" db="EMBL/GenBank/DDBJ databases">
        <authorList>
            <person name="Tran Van P."/>
        </authorList>
    </citation>
    <scope>NUCLEOTIDE SEQUENCE</scope>
</reference>
<gene>
    <name evidence="4" type="ORF">TPAB3V08_LOCUS6705</name>
</gene>
<proteinExistence type="predicted"/>
<feature type="repeat" description="ANK" evidence="3">
    <location>
        <begin position="129"/>
        <end position="161"/>
    </location>
</feature>
<accession>A0ABN7NYH6</accession>
<dbReference type="Proteomes" id="UP001153148">
    <property type="component" value="Unassembled WGS sequence"/>
</dbReference>
<comment type="caution">
    <text evidence="4">The sequence shown here is derived from an EMBL/GenBank/DDBJ whole genome shotgun (WGS) entry which is preliminary data.</text>
</comment>
<dbReference type="PANTHER" id="PTHR24198">
    <property type="entry name" value="ANKYRIN REPEAT AND PROTEIN KINASE DOMAIN-CONTAINING PROTEIN"/>
    <property type="match status" value="1"/>
</dbReference>
<dbReference type="Gene3D" id="1.25.40.20">
    <property type="entry name" value="Ankyrin repeat-containing domain"/>
    <property type="match status" value="1"/>
</dbReference>